<reference evidence="1" key="1">
    <citation type="submission" date="2022-04" db="EMBL/GenBank/DDBJ databases">
        <title>Genome of the entomopathogenic fungus Entomophthora muscae.</title>
        <authorList>
            <person name="Elya C."/>
            <person name="Lovett B.R."/>
            <person name="Lee E."/>
            <person name="Macias A.M."/>
            <person name="Hajek A.E."/>
            <person name="De Bivort B.L."/>
            <person name="Kasson M.T."/>
            <person name="De Fine Licht H.H."/>
            <person name="Stajich J.E."/>
        </authorList>
    </citation>
    <scope>NUCLEOTIDE SEQUENCE</scope>
    <source>
        <strain evidence="1">Berkeley</strain>
    </source>
</reference>
<protein>
    <submittedName>
        <fullName evidence="1">Uncharacterized protein</fullName>
    </submittedName>
</protein>
<comment type="caution">
    <text evidence="1">The sequence shown here is derived from an EMBL/GenBank/DDBJ whole genome shotgun (WGS) entry which is preliminary data.</text>
</comment>
<dbReference type="EMBL" id="QTSX02005960">
    <property type="protein sequence ID" value="KAJ9056336.1"/>
    <property type="molecule type" value="Genomic_DNA"/>
</dbReference>
<evidence type="ECO:0000313" key="1">
    <source>
        <dbReference type="EMBL" id="KAJ9056336.1"/>
    </source>
</evidence>
<sequence length="204" mass="22794">MTLSIKIAAIHLLHTVNAMRVPGPVKNISEETLKLFSRNYLLGSRYQIHLGFSWSGVPYDFADVHAQLSNKGSESGCFNSNSSRTCFNETRRSMRIEFSFKAPAETSAVHINDVNNLGYKSLLRHHAESVAGNGKCSTDSLKAVKGIGSYFKVVYGQVFLEVEFNTQSYLNFSEPFMITHLTKRVPLKLSNGQCDIIFGVKDFD</sequence>
<proteinExistence type="predicted"/>
<accession>A0ACC2S208</accession>
<organism evidence="1 2">
    <name type="scientific">Entomophthora muscae</name>
    <dbReference type="NCBI Taxonomy" id="34485"/>
    <lineage>
        <taxon>Eukaryota</taxon>
        <taxon>Fungi</taxon>
        <taxon>Fungi incertae sedis</taxon>
        <taxon>Zoopagomycota</taxon>
        <taxon>Entomophthoromycotina</taxon>
        <taxon>Entomophthoromycetes</taxon>
        <taxon>Entomophthorales</taxon>
        <taxon>Entomophthoraceae</taxon>
        <taxon>Entomophthora</taxon>
    </lineage>
</organism>
<gene>
    <name evidence="1" type="ORF">DSO57_1034156</name>
</gene>
<keyword evidence="2" id="KW-1185">Reference proteome</keyword>
<name>A0ACC2S208_9FUNG</name>
<evidence type="ECO:0000313" key="2">
    <source>
        <dbReference type="Proteomes" id="UP001165960"/>
    </source>
</evidence>
<dbReference type="Proteomes" id="UP001165960">
    <property type="component" value="Unassembled WGS sequence"/>
</dbReference>